<dbReference type="Proteomes" id="UP000235464">
    <property type="component" value="Chromosome I"/>
</dbReference>
<evidence type="ECO:0000313" key="2">
    <source>
        <dbReference type="Proteomes" id="UP000235464"/>
    </source>
</evidence>
<dbReference type="OrthoDB" id="4228571at2"/>
<reference evidence="2" key="1">
    <citation type="submission" date="2017-11" db="EMBL/GenBank/DDBJ databases">
        <authorList>
            <person name="Wibberg D."/>
        </authorList>
    </citation>
    <scope>NUCLEOTIDE SEQUENCE [LARGE SCALE GENOMIC DNA]</scope>
</reference>
<evidence type="ECO:0000313" key="1">
    <source>
        <dbReference type="EMBL" id="SOR81162.1"/>
    </source>
</evidence>
<dbReference type="EMBL" id="LT963352">
    <property type="protein sequence ID" value="SOR81162.1"/>
    <property type="molecule type" value="Genomic_DNA"/>
</dbReference>
<protein>
    <submittedName>
        <fullName evidence="1">3-ketoacyl-(Acyl-carrier-protein) reductase</fullName>
    </submittedName>
</protein>
<accession>A0A2N9BCQ9</accession>
<organism evidence="1 2">
    <name type="scientific">Streptomyces chartreusis NRRL 3882</name>
    <dbReference type="NCBI Taxonomy" id="1079985"/>
    <lineage>
        <taxon>Bacteria</taxon>
        <taxon>Bacillati</taxon>
        <taxon>Actinomycetota</taxon>
        <taxon>Actinomycetes</taxon>
        <taxon>Kitasatosporales</taxon>
        <taxon>Streptomycetaceae</taxon>
        <taxon>Streptomyces</taxon>
    </lineage>
</organism>
<dbReference type="AlphaFoldDB" id="A0A2N9BCQ9"/>
<gene>
    <name evidence="1" type="ORF">SCNRRL3882_4614</name>
</gene>
<dbReference type="Pfam" id="PF00106">
    <property type="entry name" value="adh_short"/>
    <property type="match status" value="1"/>
</dbReference>
<name>A0A2N9BCQ9_STRCX</name>
<proteinExistence type="predicted"/>
<dbReference type="InterPro" id="IPR036291">
    <property type="entry name" value="NAD(P)-bd_dom_sf"/>
</dbReference>
<keyword evidence="2" id="KW-1185">Reference proteome</keyword>
<sequence>MSHTVAHVLPPLHGCVVLVVDATTGVGRRVASQLCALGAAVAVVGAGHPGRGDDAATNAAFLCKELAGIGLVALPYQADVERPESFAALTGQIAADLGPVTASVVVVPGGSGGEELAPSFRVLSGVVAASLPAGAEHVEVDMRSDGPSLEKAAQAVVERLVRLHETWRAPSG</sequence>
<dbReference type="InterPro" id="IPR002347">
    <property type="entry name" value="SDR_fam"/>
</dbReference>
<dbReference type="Gene3D" id="3.40.50.720">
    <property type="entry name" value="NAD(P)-binding Rossmann-like Domain"/>
    <property type="match status" value="1"/>
</dbReference>
<dbReference type="RefSeq" id="WP_158688390.1">
    <property type="nucleotide sequence ID" value="NZ_LT962942.1"/>
</dbReference>
<dbReference type="SUPFAM" id="SSF51735">
    <property type="entry name" value="NAD(P)-binding Rossmann-fold domains"/>
    <property type="match status" value="1"/>
</dbReference>